<name>A0ABP6Z7M2_9ACTN</name>
<organism evidence="2 3">
    <name type="scientific">Nonomuraea rosea</name>
    <dbReference type="NCBI Taxonomy" id="638574"/>
    <lineage>
        <taxon>Bacteria</taxon>
        <taxon>Bacillati</taxon>
        <taxon>Actinomycetota</taxon>
        <taxon>Actinomycetes</taxon>
        <taxon>Streptosporangiales</taxon>
        <taxon>Streptosporangiaceae</taxon>
        <taxon>Nonomuraea</taxon>
    </lineage>
</organism>
<gene>
    <name evidence="2" type="ORF">GCM10022419_099340</name>
</gene>
<dbReference type="Proteomes" id="UP001500630">
    <property type="component" value="Unassembled WGS sequence"/>
</dbReference>
<keyword evidence="3" id="KW-1185">Reference proteome</keyword>
<proteinExistence type="predicted"/>
<sequence>MIFPTTSPGGLAAFAALVSADKSCDDDTAATTDPVTAEARNPRRETVTSTPSVEGAFGHARPPALGEDRVSLKVSR</sequence>
<comment type="caution">
    <text evidence="2">The sequence shown here is derived from an EMBL/GenBank/DDBJ whole genome shotgun (WGS) entry which is preliminary data.</text>
</comment>
<evidence type="ECO:0000313" key="2">
    <source>
        <dbReference type="EMBL" id="GAA3599619.1"/>
    </source>
</evidence>
<feature type="region of interest" description="Disordered" evidence="1">
    <location>
        <begin position="23"/>
        <end position="76"/>
    </location>
</feature>
<protein>
    <submittedName>
        <fullName evidence="2">Uncharacterized protein</fullName>
    </submittedName>
</protein>
<feature type="compositionally biased region" description="Basic and acidic residues" evidence="1">
    <location>
        <begin position="66"/>
        <end position="76"/>
    </location>
</feature>
<accession>A0ABP6Z7M2</accession>
<dbReference type="EMBL" id="BAABDQ010000034">
    <property type="protein sequence ID" value="GAA3599619.1"/>
    <property type="molecule type" value="Genomic_DNA"/>
</dbReference>
<feature type="compositionally biased region" description="Low complexity" evidence="1">
    <location>
        <begin position="29"/>
        <end position="39"/>
    </location>
</feature>
<evidence type="ECO:0000313" key="3">
    <source>
        <dbReference type="Proteomes" id="UP001500630"/>
    </source>
</evidence>
<evidence type="ECO:0000256" key="1">
    <source>
        <dbReference type="SAM" id="MobiDB-lite"/>
    </source>
</evidence>
<reference evidence="3" key="1">
    <citation type="journal article" date="2019" name="Int. J. Syst. Evol. Microbiol.">
        <title>The Global Catalogue of Microorganisms (GCM) 10K type strain sequencing project: providing services to taxonomists for standard genome sequencing and annotation.</title>
        <authorList>
            <consortium name="The Broad Institute Genomics Platform"/>
            <consortium name="The Broad Institute Genome Sequencing Center for Infectious Disease"/>
            <person name="Wu L."/>
            <person name="Ma J."/>
        </authorList>
    </citation>
    <scope>NUCLEOTIDE SEQUENCE [LARGE SCALE GENOMIC DNA]</scope>
    <source>
        <strain evidence="3">JCM 17326</strain>
    </source>
</reference>